<accession>A0A1E8FAX0</accession>
<gene>
    <name evidence="5" type="ORF">BFC17_01975</name>
</gene>
<organism evidence="5 6">
    <name type="scientific">Alteromonas lipolytica</name>
    <dbReference type="NCBI Taxonomy" id="1856405"/>
    <lineage>
        <taxon>Bacteria</taxon>
        <taxon>Pseudomonadati</taxon>
        <taxon>Pseudomonadota</taxon>
        <taxon>Gammaproteobacteria</taxon>
        <taxon>Alteromonadales</taxon>
        <taxon>Alteromonadaceae</taxon>
        <taxon>Alteromonas/Salinimonas group</taxon>
        <taxon>Alteromonas</taxon>
    </lineage>
</organism>
<keyword evidence="3" id="KW-0808">Transferase</keyword>
<dbReference type="InterPro" id="IPR029044">
    <property type="entry name" value="Nucleotide-diphossugar_trans"/>
</dbReference>
<dbReference type="Proteomes" id="UP000176037">
    <property type="component" value="Unassembled WGS sequence"/>
</dbReference>
<comment type="caution">
    <text evidence="5">The sequence shown here is derived from an EMBL/GenBank/DDBJ whole genome shotgun (WGS) entry which is preliminary data.</text>
</comment>
<evidence type="ECO:0000256" key="3">
    <source>
        <dbReference type="ARBA" id="ARBA00022679"/>
    </source>
</evidence>
<dbReference type="PANTHER" id="PTHR43179">
    <property type="entry name" value="RHAMNOSYLTRANSFERASE WBBL"/>
    <property type="match status" value="1"/>
</dbReference>
<dbReference type="STRING" id="1856405.BFC17_01975"/>
<sequence length="348" mass="39566">MKQSEQPKVRIVILNWNGWRDTVECLESVFKLNYPNFQVIVCDNDSSDDSVKNIVDWTRGVLPVVPGRCHPLPHLIIPPVAKPLSYQCYNREDVDNGVCDESPLVIIQTQGNLGFAGGNNVGIRFAMQQGCDYVWLLNNDTVVEADALCQMVKHSSALRARGIKNTCGSSVHFYDDPNVIQALGGASFNRWTGIASQTLGRFLKRGDNIDHGRYQQRLDYITGCSWLIPEDFLTQIGLMEEKYFLYYEEIDWVLRSKQHYALTYAPESLVYHKEGSSIGSKTLNRPASMLSDFYLARNKFLLAKKFTPWALPVVYLSTLLQVFNRVKQGYLKKALLLTKVMLGKQHYP</sequence>
<dbReference type="Pfam" id="PF00535">
    <property type="entry name" value="Glycos_transf_2"/>
    <property type="match status" value="1"/>
</dbReference>
<dbReference type="CDD" id="cd04186">
    <property type="entry name" value="GT_2_like_c"/>
    <property type="match status" value="1"/>
</dbReference>
<keyword evidence="6" id="KW-1185">Reference proteome</keyword>
<dbReference type="GO" id="GO:0016757">
    <property type="term" value="F:glycosyltransferase activity"/>
    <property type="evidence" value="ECO:0007669"/>
    <property type="project" value="UniProtKB-KW"/>
</dbReference>
<dbReference type="SUPFAM" id="SSF53448">
    <property type="entry name" value="Nucleotide-diphospho-sugar transferases"/>
    <property type="match status" value="1"/>
</dbReference>
<dbReference type="AlphaFoldDB" id="A0A1E8FAX0"/>
<reference evidence="5 6" key="1">
    <citation type="submission" date="2016-09" db="EMBL/GenBank/DDBJ databases">
        <title>Alteromonas lipolytica, a new species isolated from sea water.</title>
        <authorList>
            <person name="Wu Y.-H."/>
            <person name="Cheng H."/>
            <person name="Xu X.-W."/>
        </authorList>
    </citation>
    <scope>NUCLEOTIDE SEQUENCE [LARGE SCALE GENOMIC DNA]</scope>
    <source>
        <strain evidence="5 6">JW12</strain>
    </source>
</reference>
<evidence type="ECO:0000313" key="5">
    <source>
        <dbReference type="EMBL" id="OFI33061.1"/>
    </source>
</evidence>
<evidence type="ECO:0000313" key="6">
    <source>
        <dbReference type="Proteomes" id="UP000176037"/>
    </source>
</evidence>
<keyword evidence="2" id="KW-0328">Glycosyltransferase</keyword>
<dbReference type="RefSeq" id="WP_070177438.1">
    <property type="nucleotide sequence ID" value="NZ_BMJR01000002.1"/>
</dbReference>
<dbReference type="EMBL" id="MJIC01000015">
    <property type="protein sequence ID" value="OFI33061.1"/>
    <property type="molecule type" value="Genomic_DNA"/>
</dbReference>
<dbReference type="PANTHER" id="PTHR43179:SF12">
    <property type="entry name" value="GALACTOFURANOSYLTRANSFERASE GLFT2"/>
    <property type="match status" value="1"/>
</dbReference>
<proteinExistence type="inferred from homology"/>
<feature type="domain" description="Glycosyltransferase 2-like" evidence="4">
    <location>
        <begin position="11"/>
        <end position="57"/>
    </location>
</feature>
<protein>
    <recommendedName>
        <fullName evidence="4">Glycosyltransferase 2-like domain-containing protein</fullName>
    </recommendedName>
</protein>
<dbReference type="Gene3D" id="3.90.550.10">
    <property type="entry name" value="Spore Coat Polysaccharide Biosynthesis Protein SpsA, Chain A"/>
    <property type="match status" value="1"/>
</dbReference>
<evidence type="ECO:0000256" key="2">
    <source>
        <dbReference type="ARBA" id="ARBA00022676"/>
    </source>
</evidence>
<comment type="similarity">
    <text evidence="1">Belongs to the glycosyltransferase 2 family.</text>
</comment>
<name>A0A1E8FAX0_9ALTE</name>
<evidence type="ECO:0000256" key="1">
    <source>
        <dbReference type="ARBA" id="ARBA00006739"/>
    </source>
</evidence>
<dbReference type="InterPro" id="IPR001173">
    <property type="entry name" value="Glyco_trans_2-like"/>
</dbReference>
<evidence type="ECO:0000259" key="4">
    <source>
        <dbReference type="Pfam" id="PF00535"/>
    </source>
</evidence>